<organism evidence="13 14">
    <name type="scientific">Gryllus longicercus</name>
    <dbReference type="NCBI Taxonomy" id="2509291"/>
    <lineage>
        <taxon>Eukaryota</taxon>
        <taxon>Metazoa</taxon>
        <taxon>Ecdysozoa</taxon>
        <taxon>Arthropoda</taxon>
        <taxon>Hexapoda</taxon>
        <taxon>Insecta</taxon>
        <taxon>Pterygota</taxon>
        <taxon>Neoptera</taxon>
        <taxon>Polyneoptera</taxon>
        <taxon>Orthoptera</taxon>
        <taxon>Ensifera</taxon>
        <taxon>Gryllidea</taxon>
        <taxon>Grylloidea</taxon>
        <taxon>Gryllidae</taxon>
        <taxon>Gryllinae</taxon>
        <taxon>Gryllus</taxon>
    </lineage>
</organism>
<dbReference type="Pfam" id="PF10258">
    <property type="entry name" value="PHAX_RNA-bd"/>
    <property type="match status" value="1"/>
</dbReference>
<proteinExistence type="inferred from homology"/>
<evidence type="ECO:0000313" key="14">
    <source>
        <dbReference type="Proteomes" id="UP001378592"/>
    </source>
</evidence>
<evidence type="ECO:0000256" key="6">
    <source>
        <dbReference type="ARBA" id="ARBA00022490"/>
    </source>
</evidence>
<feature type="region of interest" description="Disordered" evidence="11">
    <location>
        <begin position="1"/>
        <end position="20"/>
    </location>
</feature>
<keyword evidence="8" id="KW-0653">Protein transport</keyword>
<protein>
    <recommendedName>
        <fullName evidence="4">Phosphorylated adapter RNA export protein</fullName>
    </recommendedName>
    <alternativeName>
        <fullName evidence="10">RNA U small nuclear RNA export adapter protein</fullName>
    </alternativeName>
</protein>
<evidence type="ECO:0000313" key="13">
    <source>
        <dbReference type="EMBL" id="KAK7791285.1"/>
    </source>
</evidence>
<dbReference type="GO" id="GO:0003723">
    <property type="term" value="F:RNA binding"/>
    <property type="evidence" value="ECO:0007669"/>
    <property type="project" value="UniProtKB-KW"/>
</dbReference>
<evidence type="ECO:0000256" key="4">
    <source>
        <dbReference type="ARBA" id="ARBA00016856"/>
    </source>
</evidence>
<dbReference type="AlphaFoldDB" id="A0AAN9V7W2"/>
<evidence type="ECO:0000256" key="11">
    <source>
        <dbReference type="SAM" id="MobiDB-lite"/>
    </source>
</evidence>
<name>A0AAN9V7W2_9ORTH</name>
<evidence type="ECO:0000259" key="12">
    <source>
        <dbReference type="Pfam" id="PF10258"/>
    </source>
</evidence>
<dbReference type="GO" id="GO:0015031">
    <property type="term" value="P:protein transport"/>
    <property type="evidence" value="ECO:0007669"/>
    <property type="project" value="UniProtKB-KW"/>
</dbReference>
<dbReference type="PANTHER" id="PTHR13135">
    <property type="entry name" value="CYTOSOLIC RESINIFERATOXIN BINDING PROTEIN RBP-26"/>
    <property type="match status" value="1"/>
</dbReference>
<evidence type="ECO:0000256" key="1">
    <source>
        <dbReference type="ARBA" id="ARBA00004123"/>
    </source>
</evidence>
<reference evidence="13 14" key="1">
    <citation type="submission" date="2024-03" db="EMBL/GenBank/DDBJ databases">
        <title>The genome assembly and annotation of the cricket Gryllus longicercus Weissman &amp; Gray.</title>
        <authorList>
            <person name="Szrajer S."/>
            <person name="Gray D."/>
            <person name="Ylla G."/>
        </authorList>
    </citation>
    <scope>NUCLEOTIDE SEQUENCE [LARGE SCALE GENOMIC DNA]</scope>
    <source>
        <strain evidence="13">DAG 2021-001</strain>
        <tissue evidence="13">Whole body minus gut</tissue>
    </source>
</reference>
<comment type="caution">
    <text evidence="13">The sequence shown here is derived from an EMBL/GenBank/DDBJ whole genome shotgun (WGS) entry which is preliminary data.</text>
</comment>
<keyword evidence="9" id="KW-0539">Nucleus</keyword>
<dbReference type="GO" id="GO:0005634">
    <property type="term" value="C:nucleus"/>
    <property type="evidence" value="ECO:0007669"/>
    <property type="project" value="UniProtKB-SubCell"/>
</dbReference>
<evidence type="ECO:0000256" key="3">
    <source>
        <dbReference type="ARBA" id="ARBA00006094"/>
    </source>
</evidence>
<gene>
    <name evidence="13" type="ORF">R5R35_005597</name>
</gene>
<evidence type="ECO:0000256" key="8">
    <source>
        <dbReference type="ARBA" id="ARBA00022927"/>
    </source>
</evidence>
<dbReference type="GO" id="GO:0006408">
    <property type="term" value="P:snRNA export from nucleus"/>
    <property type="evidence" value="ECO:0007669"/>
    <property type="project" value="InterPro"/>
</dbReference>
<feature type="region of interest" description="Disordered" evidence="11">
    <location>
        <begin position="33"/>
        <end position="66"/>
    </location>
</feature>
<dbReference type="PANTHER" id="PTHR13135:SF0">
    <property type="entry name" value="PHOSPHORYLATED ADAPTER RNA EXPORT PROTEIN"/>
    <property type="match status" value="1"/>
</dbReference>
<keyword evidence="6" id="KW-0963">Cytoplasm</keyword>
<dbReference type="InterPro" id="IPR038092">
    <property type="entry name" value="PHAX_RNA-binding_sf"/>
</dbReference>
<feature type="compositionally biased region" description="Acidic residues" evidence="11">
    <location>
        <begin position="1"/>
        <end position="16"/>
    </location>
</feature>
<dbReference type="InterPro" id="IPR019385">
    <property type="entry name" value="PHAX_RNA-binding_domain"/>
</dbReference>
<keyword evidence="5" id="KW-0813">Transport</keyword>
<dbReference type="Proteomes" id="UP001378592">
    <property type="component" value="Unassembled WGS sequence"/>
</dbReference>
<dbReference type="GO" id="GO:0005737">
    <property type="term" value="C:cytoplasm"/>
    <property type="evidence" value="ECO:0007669"/>
    <property type="project" value="UniProtKB-SubCell"/>
</dbReference>
<dbReference type="Gene3D" id="1.10.10.1440">
    <property type="entry name" value="PHAX RNA-binding domain"/>
    <property type="match status" value="1"/>
</dbReference>
<keyword evidence="7" id="KW-0694">RNA-binding</keyword>
<comment type="subcellular location">
    <subcellularLocation>
        <location evidence="2">Cytoplasm</location>
    </subcellularLocation>
    <subcellularLocation>
        <location evidence="1">Nucleus</location>
    </subcellularLocation>
</comment>
<accession>A0AAN9V7W2</accession>
<comment type="similarity">
    <text evidence="3">Belongs to the PHAX family.</text>
</comment>
<dbReference type="FunFam" id="1.10.10.1440:FF:000001">
    <property type="entry name" value="phosphorylated adapter RNA export protein-like"/>
    <property type="match status" value="1"/>
</dbReference>
<feature type="region of interest" description="Disordered" evidence="11">
    <location>
        <begin position="116"/>
        <end position="154"/>
    </location>
</feature>
<evidence type="ECO:0000256" key="10">
    <source>
        <dbReference type="ARBA" id="ARBA00030834"/>
    </source>
</evidence>
<evidence type="ECO:0000256" key="5">
    <source>
        <dbReference type="ARBA" id="ARBA00022448"/>
    </source>
</evidence>
<evidence type="ECO:0000256" key="9">
    <source>
        <dbReference type="ARBA" id="ARBA00023242"/>
    </source>
</evidence>
<evidence type="ECO:0000256" key="2">
    <source>
        <dbReference type="ARBA" id="ARBA00004496"/>
    </source>
</evidence>
<keyword evidence="14" id="KW-1185">Reference proteome</keyword>
<dbReference type="InterPro" id="IPR039047">
    <property type="entry name" value="PHAX"/>
</dbReference>
<dbReference type="EMBL" id="JAZDUA010000547">
    <property type="protein sequence ID" value="KAK7791285.1"/>
    <property type="molecule type" value="Genomic_DNA"/>
</dbReference>
<feature type="domain" description="Phosphorylated adapter RNA export protein RNA-binding" evidence="12">
    <location>
        <begin position="175"/>
        <end position="256"/>
    </location>
</feature>
<evidence type="ECO:0000256" key="7">
    <source>
        <dbReference type="ARBA" id="ARBA00022884"/>
    </source>
</evidence>
<sequence length="350" mass="39642">MDNEVNDVPEDGEIIDYEPLPRPSVASVVSKCSFRSNNERGRSSDSSENSDSDSGRESRKRPKILKRSSARNKYNVWTSEVQASELMDEICNWEAGINNKVMDKSRAVESYYHFAENEEPKHSTESDNRKRHHGEVVDLRSKLGRKPSPDKDQTIHPRYLSELKVSLDDSVEDVTRDITLKLCEENEDLVLRVVTVLGTEKAIDLFNKTRNLEENGGMMVMNGSRRRTPGGVFLQLIKKDISVSKQQKNSIFIDDQKVGNKSKKSKAKSHQKKESEINTTLPADNVETECLTVLQNRKDLVVSKETHVSEGAMVMDNSEPQSTIGNDVDPRQMAVYDDIFDDNPCDVEFT</sequence>